<feature type="domain" description="Ig-like" evidence="8">
    <location>
        <begin position="13"/>
        <end position="119"/>
    </location>
</feature>
<name>A0AAD4UNX2_OVIAM</name>
<dbReference type="InterPro" id="IPR007110">
    <property type="entry name" value="Ig-like_dom"/>
</dbReference>
<evidence type="ECO:0000256" key="4">
    <source>
        <dbReference type="ARBA" id="ARBA00023136"/>
    </source>
</evidence>
<dbReference type="SMART" id="SM00406">
    <property type="entry name" value="IGv"/>
    <property type="match status" value="1"/>
</dbReference>
<dbReference type="InterPro" id="IPR003599">
    <property type="entry name" value="Ig_sub"/>
</dbReference>
<dbReference type="GO" id="GO:0001817">
    <property type="term" value="P:regulation of cytokine production"/>
    <property type="evidence" value="ECO:0007669"/>
    <property type="project" value="TreeGrafter"/>
</dbReference>
<accession>A0AAD4UNX2</accession>
<comment type="caution">
    <text evidence="9">The sequence shown here is derived from an EMBL/GenBank/DDBJ whole genome shotgun (WGS) entry which is preliminary data.</text>
</comment>
<dbReference type="InterPro" id="IPR036179">
    <property type="entry name" value="Ig-like_dom_sf"/>
</dbReference>
<dbReference type="FunFam" id="2.60.40.10:FF:000183">
    <property type="entry name" value="Myelin-oligodendrocyte glycoprotein"/>
    <property type="match status" value="1"/>
</dbReference>
<evidence type="ECO:0000313" key="9">
    <source>
        <dbReference type="EMBL" id="KAI4549591.1"/>
    </source>
</evidence>
<keyword evidence="2 7" id="KW-0812">Transmembrane</keyword>
<keyword evidence="10" id="KW-1185">Reference proteome</keyword>
<keyword evidence="5" id="KW-1015">Disulfide bond</keyword>
<dbReference type="Proteomes" id="UP001214576">
    <property type="component" value="Unassembled WGS sequence"/>
</dbReference>
<dbReference type="PANTHER" id="PTHR24100:SF51">
    <property type="entry name" value="SELECTION AND UPKEEP OF INTRAEPITHELIAL T-CELLS PROTEIN 7-RELATED"/>
    <property type="match status" value="1"/>
</dbReference>
<gene>
    <name evidence="9" type="ORF">MG293_001921</name>
</gene>
<protein>
    <recommendedName>
        <fullName evidence="8">Ig-like domain-containing protein</fullName>
    </recommendedName>
</protein>
<evidence type="ECO:0000256" key="1">
    <source>
        <dbReference type="ARBA" id="ARBA00004370"/>
    </source>
</evidence>
<comment type="subcellular location">
    <subcellularLocation>
        <location evidence="1">Membrane</location>
    </subcellularLocation>
</comment>
<dbReference type="InterPro" id="IPR050504">
    <property type="entry name" value="IgSF_BTN/MOG"/>
</dbReference>
<keyword evidence="6" id="KW-0393">Immunoglobulin domain</keyword>
<dbReference type="GO" id="GO:0009897">
    <property type="term" value="C:external side of plasma membrane"/>
    <property type="evidence" value="ECO:0007669"/>
    <property type="project" value="TreeGrafter"/>
</dbReference>
<dbReference type="AlphaFoldDB" id="A0AAD4UNX2"/>
<feature type="transmembrane region" description="Helical" evidence="7">
    <location>
        <begin position="200"/>
        <end position="222"/>
    </location>
</feature>
<organism evidence="9 10">
    <name type="scientific">Ovis ammon polii</name>
    <dbReference type="NCBI Taxonomy" id="230172"/>
    <lineage>
        <taxon>Eukaryota</taxon>
        <taxon>Metazoa</taxon>
        <taxon>Chordata</taxon>
        <taxon>Craniata</taxon>
        <taxon>Vertebrata</taxon>
        <taxon>Euteleostomi</taxon>
        <taxon>Mammalia</taxon>
        <taxon>Eutheria</taxon>
        <taxon>Laurasiatheria</taxon>
        <taxon>Artiodactyla</taxon>
        <taxon>Ruminantia</taxon>
        <taxon>Pecora</taxon>
        <taxon>Bovidae</taxon>
        <taxon>Caprinae</taxon>
        <taxon>Ovis</taxon>
    </lineage>
</organism>
<dbReference type="GO" id="GO:0005102">
    <property type="term" value="F:signaling receptor binding"/>
    <property type="evidence" value="ECO:0007669"/>
    <property type="project" value="TreeGrafter"/>
</dbReference>
<dbReference type="InterPro" id="IPR013106">
    <property type="entry name" value="Ig_V-set"/>
</dbReference>
<dbReference type="SMART" id="SM00409">
    <property type="entry name" value="IG"/>
    <property type="match status" value="1"/>
</dbReference>
<evidence type="ECO:0000259" key="8">
    <source>
        <dbReference type="PROSITE" id="PS50835"/>
    </source>
</evidence>
<sequence length="271" mass="30087">MTSTSENWTVTIPTRHLVATAGGHAELSCELSPPRSAECMEVRWFRGDNSKLVHLYRDGHEVNGDAAPAYVNHTEFVKEAIRQGKVTLRLRNISVSDDGSYQCSFKGNGISDVASMNLSIAVFLYDFTGWLSSSIIQLPCLLVFPGMLITYLQFRRQATSLEMQILVHHPNAKGLLVECNSGVPVSDPHFELDAMWLEDMTVILCVLMVFITVISSSAHFRLRGLPPLNAKPLLLQLLLQTQTPSQLAVYRVPQPGIEPVTPAVEVQFPNR</sequence>
<evidence type="ECO:0000256" key="6">
    <source>
        <dbReference type="ARBA" id="ARBA00023319"/>
    </source>
</evidence>
<dbReference type="EMBL" id="JAKZEL010000001">
    <property type="protein sequence ID" value="KAI4549591.1"/>
    <property type="molecule type" value="Genomic_DNA"/>
</dbReference>
<dbReference type="SUPFAM" id="SSF48726">
    <property type="entry name" value="Immunoglobulin"/>
    <property type="match status" value="1"/>
</dbReference>
<dbReference type="Gene3D" id="2.60.40.10">
    <property type="entry name" value="Immunoglobulins"/>
    <property type="match status" value="1"/>
</dbReference>
<dbReference type="Pfam" id="PF07686">
    <property type="entry name" value="V-set"/>
    <property type="match status" value="1"/>
</dbReference>
<dbReference type="PANTHER" id="PTHR24100">
    <property type="entry name" value="BUTYROPHILIN"/>
    <property type="match status" value="1"/>
</dbReference>
<evidence type="ECO:0000256" key="7">
    <source>
        <dbReference type="SAM" id="Phobius"/>
    </source>
</evidence>
<dbReference type="GO" id="GO:0050852">
    <property type="term" value="P:T cell receptor signaling pathway"/>
    <property type="evidence" value="ECO:0007669"/>
    <property type="project" value="TreeGrafter"/>
</dbReference>
<evidence type="ECO:0000313" key="10">
    <source>
        <dbReference type="Proteomes" id="UP001214576"/>
    </source>
</evidence>
<keyword evidence="3 7" id="KW-1133">Transmembrane helix</keyword>
<keyword evidence="4 7" id="KW-0472">Membrane</keyword>
<proteinExistence type="predicted"/>
<evidence type="ECO:0000256" key="5">
    <source>
        <dbReference type="ARBA" id="ARBA00023157"/>
    </source>
</evidence>
<evidence type="ECO:0000256" key="2">
    <source>
        <dbReference type="ARBA" id="ARBA00022692"/>
    </source>
</evidence>
<feature type="transmembrane region" description="Helical" evidence="7">
    <location>
        <begin position="135"/>
        <end position="154"/>
    </location>
</feature>
<evidence type="ECO:0000256" key="3">
    <source>
        <dbReference type="ARBA" id="ARBA00022989"/>
    </source>
</evidence>
<dbReference type="PROSITE" id="PS50835">
    <property type="entry name" value="IG_LIKE"/>
    <property type="match status" value="1"/>
</dbReference>
<reference evidence="9" key="1">
    <citation type="submission" date="2022-03" db="EMBL/GenBank/DDBJ databases">
        <title>Genomic analyses of argali, domestic sheep and their hybrids provide insights into chromosomal evolution, heterosis and genetic basis of agronomic traits.</title>
        <authorList>
            <person name="Li M."/>
        </authorList>
    </citation>
    <scope>NUCLEOTIDE SEQUENCE</scope>
    <source>
        <strain evidence="9">CAU-MHL-2022a</strain>
        <tissue evidence="9">Skin</tissue>
    </source>
</reference>
<dbReference type="InterPro" id="IPR013783">
    <property type="entry name" value="Ig-like_fold"/>
</dbReference>